<dbReference type="InterPro" id="IPR028098">
    <property type="entry name" value="Glyco_trans_4-like_N"/>
</dbReference>
<dbReference type="SUPFAM" id="SSF53756">
    <property type="entry name" value="UDP-Glycosyltransferase/glycogen phosphorylase"/>
    <property type="match status" value="1"/>
</dbReference>
<keyword evidence="1" id="KW-0472">Membrane</keyword>
<feature type="domain" description="Glycosyl transferase family 1" evidence="2">
    <location>
        <begin position="571"/>
        <end position="734"/>
    </location>
</feature>
<dbReference type="AlphaFoldDB" id="A0A1H8N3X1"/>
<feature type="transmembrane region" description="Helical" evidence="1">
    <location>
        <begin position="356"/>
        <end position="376"/>
    </location>
</feature>
<sequence>MAQKINITTFILGFLLLQPFIDLLVCVSNIWPSVIRGGFLFGVVFYLFLTKQSRIYLCFLSVYILLHLAVLIVFKDPVSMDFELSYVIKTLYFSVILLLYRQIESPQRLYPILMTNMVVLNAIMLLATLTDSGKRTYNMLAKLGHTGWFFSGNELSVIFAIGIVILIIDWFNCLTRQRYISVSILIIIHSYHMLIIGTKVSLFSLLIVLASSIVVMVVKGKQHSALYLTLLLTTVLLLLPLTPAGHNTMRLVNNQQTELEGEVNLNPSINEVLSGRRDFLADNLEQFNQAPLLLKLFGLGYGGLYSTSPKLVEMDGFDWLFGFGLVGFALLLYPLIKTGLDICLSLRSWRSPEVSLLLLAISLAAGSSLTAGHVLSAPAVSIYLACLVMLVWQYFIGEELQVLVITTMYPSKKYPSFGIFIKNQVKQLQAQQIKVTVLSIKSLKMGKTNVIVKYMTWMVKFLIILIFTGQRYQVVHSHYIFPSGWLGLMTKKVYRSRFIVTAHGGDVDRMPRKHPWIAKRSERILAEADEVIAVGEALAQALRKGFNVSTEKLTILNMGVNREIFKAIDGQKARKILNLSEHKIIILFVGNLIEAKGIEDLLMACQQLATKYDLECHLIGAKKEPEFLNQLMKEVSDDFQVHHATNQTAIATWLSAADVFVLPSHLEGFGLAALEAMSCRTPVIGTNVGGLSYLLDDGAGLKVPPYRPDVLAEGIERVISDHGLSEKLIQNGEEKAKQFDQQLIIAKLIKLYNNKE</sequence>
<dbReference type="Pfam" id="PF13439">
    <property type="entry name" value="Glyco_transf_4"/>
    <property type="match status" value="1"/>
</dbReference>
<protein>
    <submittedName>
        <fullName evidence="4">Glycosyltransferase involved in cell wall bisynthesis</fullName>
    </submittedName>
</protein>
<keyword evidence="4" id="KW-0808">Transferase</keyword>
<dbReference type="InterPro" id="IPR049504">
    <property type="entry name" value="O-antigen_lig"/>
</dbReference>
<keyword evidence="1" id="KW-0812">Transmembrane</keyword>
<dbReference type="Proteomes" id="UP000199300">
    <property type="component" value="Unassembled WGS sequence"/>
</dbReference>
<dbReference type="STRING" id="872970.SAMN04488134_105112"/>
<reference evidence="4 5" key="1">
    <citation type="submission" date="2016-10" db="EMBL/GenBank/DDBJ databases">
        <authorList>
            <person name="de Groot N.N."/>
        </authorList>
    </citation>
    <scope>NUCLEOTIDE SEQUENCE [LARGE SCALE GENOMIC DNA]</scope>
    <source>
        <strain evidence="4 5">CGMCC 1.10434</strain>
    </source>
</reference>
<feature type="transmembrane region" description="Helical" evidence="1">
    <location>
        <begin position="7"/>
        <end position="24"/>
    </location>
</feature>
<dbReference type="Gene3D" id="3.40.50.2000">
    <property type="entry name" value="Glycogen Phosphorylase B"/>
    <property type="match status" value="2"/>
</dbReference>
<dbReference type="Pfam" id="PF13425">
    <property type="entry name" value="O-antigen_lig"/>
    <property type="match status" value="1"/>
</dbReference>
<keyword evidence="5" id="KW-1185">Reference proteome</keyword>
<feature type="transmembrane region" description="Helical" evidence="1">
    <location>
        <begin position="179"/>
        <end position="196"/>
    </location>
</feature>
<keyword evidence="1" id="KW-1133">Transmembrane helix</keyword>
<feature type="transmembrane region" description="Helical" evidence="1">
    <location>
        <begin position="148"/>
        <end position="167"/>
    </location>
</feature>
<feature type="transmembrane region" description="Helical" evidence="1">
    <location>
        <begin position="30"/>
        <end position="49"/>
    </location>
</feature>
<evidence type="ECO:0000259" key="2">
    <source>
        <dbReference type="Pfam" id="PF00534"/>
    </source>
</evidence>
<dbReference type="OrthoDB" id="9797829at2"/>
<dbReference type="InterPro" id="IPR001296">
    <property type="entry name" value="Glyco_trans_1"/>
</dbReference>
<evidence type="ECO:0000313" key="4">
    <source>
        <dbReference type="EMBL" id="SEO24262.1"/>
    </source>
</evidence>
<dbReference type="Pfam" id="PF00534">
    <property type="entry name" value="Glycos_transf_1"/>
    <property type="match status" value="1"/>
</dbReference>
<feature type="transmembrane region" description="Helical" evidence="1">
    <location>
        <begin position="56"/>
        <end position="74"/>
    </location>
</feature>
<feature type="transmembrane region" description="Helical" evidence="1">
    <location>
        <begin position="319"/>
        <end position="336"/>
    </location>
</feature>
<dbReference type="PANTHER" id="PTHR12526">
    <property type="entry name" value="GLYCOSYLTRANSFERASE"/>
    <property type="match status" value="1"/>
</dbReference>
<evidence type="ECO:0000259" key="3">
    <source>
        <dbReference type="Pfam" id="PF13439"/>
    </source>
</evidence>
<feature type="transmembrane region" description="Helical" evidence="1">
    <location>
        <begin position="225"/>
        <end position="242"/>
    </location>
</feature>
<feature type="transmembrane region" description="Helical" evidence="1">
    <location>
        <begin position="110"/>
        <end position="128"/>
    </location>
</feature>
<gene>
    <name evidence="4" type="ORF">SAMN04488134_105112</name>
</gene>
<proteinExistence type="predicted"/>
<organism evidence="4 5">
    <name type="scientific">Amphibacillus marinus</name>
    <dbReference type="NCBI Taxonomy" id="872970"/>
    <lineage>
        <taxon>Bacteria</taxon>
        <taxon>Bacillati</taxon>
        <taxon>Bacillota</taxon>
        <taxon>Bacilli</taxon>
        <taxon>Bacillales</taxon>
        <taxon>Bacillaceae</taxon>
        <taxon>Amphibacillus</taxon>
    </lineage>
</organism>
<evidence type="ECO:0000313" key="5">
    <source>
        <dbReference type="Proteomes" id="UP000199300"/>
    </source>
</evidence>
<dbReference type="EMBL" id="FODJ01000005">
    <property type="protein sequence ID" value="SEO24262.1"/>
    <property type="molecule type" value="Genomic_DNA"/>
</dbReference>
<feature type="transmembrane region" description="Helical" evidence="1">
    <location>
        <begin position="450"/>
        <end position="469"/>
    </location>
</feature>
<feature type="transmembrane region" description="Helical" evidence="1">
    <location>
        <begin position="86"/>
        <end position="103"/>
    </location>
</feature>
<dbReference type="PANTHER" id="PTHR12526:SF630">
    <property type="entry name" value="GLYCOSYLTRANSFERASE"/>
    <property type="match status" value="1"/>
</dbReference>
<evidence type="ECO:0000256" key="1">
    <source>
        <dbReference type="SAM" id="Phobius"/>
    </source>
</evidence>
<dbReference type="GO" id="GO:0016757">
    <property type="term" value="F:glycosyltransferase activity"/>
    <property type="evidence" value="ECO:0007669"/>
    <property type="project" value="InterPro"/>
</dbReference>
<name>A0A1H8N3X1_9BACI</name>
<accession>A0A1H8N3X1</accession>
<feature type="transmembrane region" description="Helical" evidence="1">
    <location>
        <begin position="382"/>
        <end position="405"/>
    </location>
</feature>
<feature type="transmembrane region" description="Helical" evidence="1">
    <location>
        <begin position="202"/>
        <end position="218"/>
    </location>
</feature>
<feature type="domain" description="Glycosyltransferase subfamily 4-like N-terminal" evidence="3">
    <location>
        <begin position="459"/>
        <end position="563"/>
    </location>
</feature>
<dbReference type="RefSeq" id="WP_091496949.1">
    <property type="nucleotide sequence ID" value="NZ_FODJ01000005.1"/>
</dbReference>